<evidence type="ECO:0000256" key="2">
    <source>
        <dbReference type="ARBA" id="ARBA00022723"/>
    </source>
</evidence>
<dbReference type="EMBL" id="BRXS01000003">
    <property type="protein sequence ID" value="GLC25497.1"/>
    <property type="molecule type" value="Genomic_DNA"/>
</dbReference>
<keyword evidence="3 4" id="KW-0408">Iron</keyword>
<dbReference type="Proteomes" id="UP001161325">
    <property type="component" value="Unassembled WGS sequence"/>
</dbReference>
<protein>
    <recommendedName>
        <fullName evidence="5">Cytochrome c domain-containing protein</fullName>
    </recommendedName>
</protein>
<dbReference type="PROSITE" id="PS51007">
    <property type="entry name" value="CYTC"/>
    <property type="match status" value="2"/>
</dbReference>
<gene>
    <name evidence="6" type="ORF">rosag_20100</name>
</gene>
<evidence type="ECO:0000256" key="3">
    <source>
        <dbReference type="ARBA" id="ARBA00023004"/>
    </source>
</evidence>
<feature type="domain" description="Cytochrome c" evidence="5">
    <location>
        <begin position="206"/>
        <end position="300"/>
    </location>
</feature>
<evidence type="ECO:0000256" key="1">
    <source>
        <dbReference type="ARBA" id="ARBA00022617"/>
    </source>
</evidence>
<sequence>MSRPTSGSPSRLRTVLRWTGRIALALVALLVVAAGSVYALSETRLRRHRDIAAHPFTVRADSATIAMGERLALTRGCKDCHGENLAGNVLIDDPAIGRFAGPNLTMGGRGKHLTDADWERAVRHGLRRDGSQLLVMPSNEFTGFSDEDLAAIVAYARSLPASPKVAPASYVGPVARVLFVTGQIDALPAQKIDHAAPHPARVVPDPTAAYGKYLAAGCQGCHNPSFTGGKIPGTPPEWKPAANITPEGIGHWSESDFVTALRTARRPDGSAIDPQMPVKMTKHMTDTELKALYAYLRTVPRRPYGVR</sequence>
<evidence type="ECO:0000313" key="7">
    <source>
        <dbReference type="Proteomes" id="UP001161325"/>
    </source>
</evidence>
<proteinExistence type="predicted"/>
<dbReference type="SUPFAM" id="SSF46626">
    <property type="entry name" value="Cytochrome c"/>
    <property type="match status" value="2"/>
</dbReference>
<evidence type="ECO:0000313" key="6">
    <source>
        <dbReference type="EMBL" id="GLC25497.1"/>
    </source>
</evidence>
<dbReference type="AlphaFoldDB" id="A0AA37V2N4"/>
<dbReference type="Pfam" id="PF13442">
    <property type="entry name" value="Cytochrome_CBB3"/>
    <property type="match status" value="1"/>
</dbReference>
<keyword evidence="7" id="KW-1185">Reference proteome</keyword>
<feature type="domain" description="Cytochrome c" evidence="5">
    <location>
        <begin position="63"/>
        <end position="160"/>
    </location>
</feature>
<dbReference type="PANTHER" id="PTHR35008">
    <property type="entry name" value="BLL4482 PROTEIN-RELATED"/>
    <property type="match status" value="1"/>
</dbReference>
<name>A0AA37V2N4_9BACT</name>
<keyword evidence="2 4" id="KW-0479">Metal-binding</keyword>
<evidence type="ECO:0000256" key="4">
    <source>
        <dbReference type="PROSITE-ProRule" id="PRU00433"/>
    </source>
</evidence>
<organism evidence="6 7">
    <name type="scientific">Roseisolibacter agri</name>
    <dbReference type="NCBI Taxonomy" id="2014610"/>
    <lineage>
        <taxon>Bacteria</taxon>
        <taxon>Pseudomonadati</taxon>
        <taxon>Gemmatimonadota</taxon>
        <taxon>Gemmatimonadia</taxon>
        <taxon>Gemmatimonadales</taxon>
        <taxon>Gemmatimonadaceae</taxon>
        <taxon>Roseisolibacter</taxon>
    </lineage>
</organism>
<dbReference type="GO" id="GO:0046872">
    <property type="term" value="F:metal ion binding"/>
    <property type="evidence" value="ECO:0007669"/>
    <property type="project" value="UniProtKB-KW"/>
</dbReference>
<dbReference type="RefSeq" id="WP_284349953.1">
    <property type="nucleotide sequence ID" value="NZ_BRXS01000003.1"/>
</dbReference>
<dbReference type="GO" id="GO:0009055">
    <property type="term" value="F:electron transfer activity"/>
    <property type="evidence" value="ECO:0007669"/>
    <property type="project" value="InterPro"/>
</dbReference>
<dbReference type="InterPro" id="IPR051459">
    <property type="entry name" value="Cytochrome_c-type_DH"/>
</dbReference>
<dbReference type="PANTHER" id="PTHR35008:SF8">
    <property type="entry name" value="ALCOHOL DEHYDROGENASE CYTOCHROME C SUBUNIT"/>
    <property type="match status" value="1"/>
</dbReference>
<reference evidence="6" key="1">
    <citation type="submission" date="2022-08" db="EMBL/GenBank/DDBJ databases">
        <title>Draft genome sequencing of Roseisolibacter agri AW1220.</title>
        <authorList>
            <person name="Tobiishi Y."/>
            <person name="Tonouchi A."/>
        </authorList>
    </citation>
    <scope>NUCLEOTIDE SEQUENCE</scope>
    <source>
        <strain evidence="6">AW1220</strain>
    </source>
</reference>
<dbReference type="Pfam" id="PF00034">
    <property type="entry name" value="Cytochrom_C"/>
    <property type="match status" value="1"/>
</dbReference>
<comment type="caution">
    <text evidence="6">The sequence shown here is derived from an EMBL/GenBank/DDBJ whole genome shotgun (WGS) entry which is preliminary data.</text>
</comment>
<accession>A0AA37V2N4</accession>
<evidence type="ECO:0000259" key="5">
    <source>
        <dbReference type="PROSITE" id="PS51007"/>
    </source>
</evidence>
<dbReference type="Gene3D" id="1.10.760.10">
    <property type="entry name" value="Cytochrome c-like domain"/>
    <property type="match status" value="2"/>
</dbReference>
<dbReference type="GO" id="GO:0020037">
    <property type="term" value="F:heme binding"/>
    <property type="evidence" value="ECO:0007669"/>
    <property type="project" value="InterPro"/>
</dbReference>
<keyword evidence="1 4" id="KW-0349">Heme</keyword>
<dbReference type="InterPro" id="IPR009056">
    <property type="entry name" value="Cyt_c-like_dom"/>
</dbReference>
<dbReference type="InterPro" id="IPR036909">
    <property type="entry name" value="Cyt_c-like_dom_sf"/>
</dbReference>